<dbReference type="Pfam" id="PF04266">
    <property type="entry name" value="ASCH"/>
    <property type="match status" value="1"/>
</dbReference>
<accession>A0A1G6Y9K4</accession>
<dbReference type="AlphaFoldDB" id="A0A1G6Y9K4"/>
<organism evidence="2 3">
    <name type="scientific">Peptococcus niger</name>
    <dbReference type="NCBI Taxonomy" id="2741"/>
    <lineage>
        <taxon>Bacteria</taxon>
        <taxon>Bacillati</taxon>
        <taxon>Bacillota</taxon>
        <taxon>Clostridia</taxon>
        <taxon>Eubacteriales</taxon>
        <taxon>Peptococcaceae</taxon>
        <taxon>Peptococcus</taxon>
    </lineage>
</organism>
<dbReference type="SUPFAM" id="SSF88697">
    <property type="entry name" value="PUA domain-like"/>
    <property type="match status" value="1"/>
</dbReference>
<feature type="domain" description="ASCH" evidence="1">
    <location>
        <begin position="4"/>
        <end position="91"/>
    </location>
</feature>
<dbReference type="RefSeq" id="WP_091792042.1">
    <property type="nucleotide sequence ID" value="NZ_FNAF01000009.1"/>
</dbReference>
<dbReference type="STRING" id="2741.SAMN04489866_10912"/>
<reference evidence="2 3" key="1">
    <citation type="submission" date="2016-10" db="EMBL/GenBank/DDBJ databases">
        <authorList>
            <person name="de Groot N.N."/>
        </authorList>
    </citation>
    <scope>NUCLEOTIDE SEQUENCE [LARGE SCALE GENOMIC DNA]</scope>
    <source>
        <strain evidence="2 3">DSM 20475</strain>
    </source>
</reference>
<keyword evidence="3" id="KW-1185">Reference proteome</keyword>
<name>A0A1G6Y9K4_PEPNI</name>
<dbReference type="Gene3D" id="2.30.130.30">
    <property type="entry name" value="Hypothetical protein"/>
    <property type="match status" value="1"/>
</dbReference>
<dbReference type="InterPro" id="IPR007374">
    <property type="entry name" value="ASCH_domain"/>
</dbReference>
<dbReference type="InterPro" id="IPR015947">
    <property type="entry name" value="PUA-like_sf"/>
</dbReference>
<evidence type="ECO:0000313" key="3">
    <source>
        <dbReference type="Proteomes" id="UP000198995"/>
    </source>
</evidence>
<evidence type="ECO:0000259" key="1">
    <source>
        <dbReference type="Pfam" id="PF04266"/>
    </source>
</evidence>
<sequence>MKALSIQPYYATMIALGFKWIELRSWKTDYRGWILICASKAINKEEKATLMNGHAVAIAELTDVRPYDDKTDREEALLYDDESFEGYSWIFNRIIPVNPFPVKGQLRLFEVDCEIDDLEAIELDYSSESFPHDLLSWWKENGFIENMSLMEG</sequence>
<dbReference type="Proteomes" id="UP000198995">
    <property type="component" value="Unassembled WGS sequence"/>
</dbReference>
<dbReference type="OrthoDB" id="359066at2"/>
<evidence type="ECO:0000313" key="2">
    <source>
        <dbReference type="EMBL" id="SDD87068.1"/>
    </source>
</evidence>
<protein>
    <submittedName>
        <fullName evidence="2">ASCH domain-containing protein</fullName>
    </submittedName>
</protein>
<proteinExistence type="predicted"/>
<gene>
    <name evidence="2" type="ORF">SAMN04489866_10912</name>
</gene>
<dbReference type="EMBL" id="FNAF01000009">
    <property type="protein sequence ID" value="SDD87068.1"/>
    <property type="molecule type" value="Genomic_DNA"/>
</dbReference>